<protein>
    <submittedName>
        <fullName evidence="2">TIR domain-containing protein</fullName>
    </submittedName>
</protein>
<dbReference type="PROSITE" id="PS50104">
    <property type="entry name" value="TIR"/>
    <property type="match status" value="1"/>
</dbReference>
<dbReference type="GO" id="GO:0007165">
    <property type="term" value="P:signal transduction"/>
    <property type="evidence" value="ECO:0007669"/>
    <property type="project" value="InterPro"/>
</dbReference>
<dbReference type="RefSeq" id="WP_072780239.1">
    <property type="nucleotide sequence ID" value="NZ_FQXC01000014.1"/>
</dbReference>
<dbReference type="AlphaFoldDB" id="A0A1M5Y942"/>
<reference evidence="2 3" key="1">
    <citation type="submission" date="2016-11" db="EMBL/GenBank/DDBJ databases">
        <authorList>
            <person name="Jaros S."/>
            <person name="Januszkiewicz K."/>
            <person name="Wedrychowicz H."/>
        </authorList>
    </citation>
    <scope>NUCLEOTIDE SEQUENCE [LARGE SCALE GENOMIC DNA]</scope>
    <source>
        <strain evidence="2 3">DSM 29431</strain>
    </source>
</reference>
<dbReference type="SMART" id="SM00255">
    <property type="entry name" value="TIR"/>
    <property type="match status" value="1"/>
</dbReference>
<feature type="domain" description="TIR" evidence="1">
    <location>
        <begin position="6"/>
        <end position="127"/>
    </location>
</feature>
<gene>
    <name evidence="2" type="ORF">SAMN05443551_0155</name>
</gene>
<dbReference type="EMBL" id="FQXC01000014">
    <property type="protein sequence ID" value="SHI08354.1"/>
    <property type="molecule type" value="Genomic_DNA"/>
</dbReference>
<evidence type="ECO:0000313" key="3">
    <source>
        <dbReference type="Proteomes" id="UP000184221"/>
    </source>
</evidence>
<keyword evidence="3" id="KW-1185">Reference proteome</keyword>
<dbReference type="SUPFAM" id="SSF52200">
    <property type="entry name" value="Toll/Interleukin receptor TIR domain"/>
    <property type="match status" value="1"/>
</dbReference>
<proteinExistence type="predicted"/>
<accession>A0A1M5Y942</accession>
<dbReference type="InterPro" id="IPR000157">
    <property type="entry name" value="TIR_dom"/>
</dbReference>
<dbReference type="Pfam" id="PF13676">
    <property type="entry name" value="TIR_2"/>
    <property type="match status" value="1"/>
</dbReference>
<dbReference type="Proteomes" id="UP000184221">
    <property type="component" value="Unassembled WGS sequence"/>
</dbReference>
<organism evidence="2 3">
    <name type="scientific">Marivita hallyeonensis</name>
    <dbReference type="NCBI Taxonomy" id="996342"/>
    <lineage>
        <taxon>Bacteria</taxon>
        <taxon>Pseudomonadati</taxon>
        <taxon>Pseudomonadota</taxon>
        <taxon>Alphaproteobacteria</taxon>
        <taxon>Rhodobacterales</taxon>
        <taxon>Roseobacteraceae</taxon>
        <taxon>Marivita</taxon>
    </lineage>
</organism>
<dbReference type="InterPro" id="IPR035897">
    <property type="entry name" value="Toll_tir_struct_dom_sf"/>
</dbReference>
<dbReference type="Gene3D" id="3.40.50.10140">
    <property type="entry name" value="Toll/interleukin-1 receptor homology (TIR) domain"/>
    <property type="match status" value="1"/>
</dbReference>
<dbReference type="OrthoDB" id="7055795at2"/>
<evidence type="ECO:0000259" key="1">
    <source>
        <dbReference type="PROSITE" id="PS50104"/>
    </source>
</evidence>
<sequence>MAAQPNKREVFLCHSSKDKHYVRKLALHLEAMGVGPWFDAWELSVGDSLIERIGQGINSASFFCIILSAASAESNWCKNELSEALANSIESGRNNILVVRKGKVPIPPFLKHRLFIDAPRYSLKVPLSISFRAFGFSPKDIDLLVSLNRVSDIESALEILSLAAKKNAVEFGKDDWALLRALLARRGVLVDGDDLLRISSLKHGENFLAC</sequence>
<name>A0A1M5Y942_9RHOB</name>
<evidence type="ECO:0000313" key="2">
    <source>
        <dbReference type="EMBL" id="SHI08354.1"/>
    </source>
</evidence>